<evidence type="ECO:0000313" key="6">
    <source>
        <dbReference type="EMBL" id="OJT07631.1"/>
    </source>
</evidence>
<dbReference type="AlphaFoldDB" id="A0A1M2VJ53"/>
<feature type="non-terminal residue" evidence="6">
    <location>
        <position position="97"/>
    </location>
</feature>
<evidence type="ECO:0000256" key="5">
    <source>
        <dbReference type="SAM" id="Phobius"/>
    </source>
</evidence>
<evidence type="ECO:0000256" key="4">
    <source>
        <dbReference type="ARBA" id="ARBA00023136"/>
    </source>
</evidence>
<name>A0A1M2VJ53_TRAPU</name>
<keyword evidence="7" id="KW-1185">Reference proteome</keyword>
<dbReference type="InterPro" id="IPR005828">
    <property type="entry name" value="MFS_sugar_transport-like"/>
</dbReference>
<proteinExistence type="predicted"/>
<keyword evidence="4 5" id="KW-0472">Membrane</keyword>
<accession>A0A1M2VJ53</accession>
<feature type="transmembrane region" description="Helical" evidence="5">
    <location>
        <begin position="77"/>
        <end position="96"/>
    </location>
</feature>
<dbReference type="Gene3D" id="1.20.1250.20">
    <property type="entry name" value="MFS general substrate transporter like domains"/>
    <property type="match status" value="1"/>
</dbReference>
<dbReference type="GO" id="GO:0016020">
    <property type="term" value="C:membrane"/>
    <property type="evidence" value="ECO:0007669"/>
    <property type="project" value="UniProtKB-SubCell"/>
</dbReference>
<gene>
    <name evidence="6" type="ORF">TRAPUB_1491</name>
</gene>
<keyword evidence="2 5" id="KW-0812">Transmembrane</keyword>
<dbReference type="OrthoDB" id="6339427at2759"/>
<keyword evidence="3 5" id="KW-1133">Transmembrane helix</keyword>
<sequence length="97" mass="11093">MITLTRARQTLRWLVKENRQAAAAESLSRLTSLPMDHPSVQAELQDIRVALQIEREMGESTYKDCFRLNQNKTGLRTLSGIVILALQQLTGINFLFY</sequence>
<comment type="caution">
    <text evidence="6">The sequence shown here is derived from an EMBL/GenBank/DDBJ whole genome shotgun (WGS) entry which is preliminary data.</text>
</comment>
<dbReference type="STRING" id="154538.A0A1M2VJ53"/>
<dbReference type="GO" id="GO:0005351">
    <property type="term" value="F:carbohydrate:proton symporter activity"/>
    <property type="evidence" value="ECO:0007669"/>
    <property type="project" value="TreeGrafter"/>
</dbReference>
<comment type="subcellular location">
    <subcellularLocation>
        <location evidence="1">Membrane</location>
        <topology evidence="1">Multi-pass membrane protein</topology>
    </subcellularLocation>
</comment>
<evidence type="ECO:0000256" key="1">
    <source>
        <dbReference type="ARBA" id="ARBA00004141"/>
    </source>
</evidence>
<evidence type="ECO:0000256" key="3">
    <source>
        <dbReference type="ARBA" id="ARBA00022989"/>
    </source>
</evidence>
<dbReference type="PANTHER" id="PTHR48022">
    <property type="entry name" value="PLASTIDIC GLUCOSE TRANSPORTER 4"/>
    <property type="match status" value="1"/>
</dbReference>
<dbReference type="InterPro" id="IPR036259">
    <property type="entry name" value="MFS_trans_sf"/>
</dbReference>
<protein>
    <submittedName>
        <fullName evidence="6">Uncharacterized protein</fullName>
    </submittedName>
</protein>
<dbReference type="Proteomes" id="UP000184267">
    <property type="component" value="Unassembled WGS sequence"/>
</dbReference>
<evidence type="ECO:0000256" key="2">
    <source>
        <dbReference type="ARBA" id="ARBA00022692"/>
    </source>
</evidence>
<dbReference type="EMBL" id="MNAD01001153">
    <property type="protein sequence ID" value="OJT07631.1"/>
    <property type="molecule type" value="Genomic_DNA"/>
</dbReference>
<dbReference type="PANTHER" id="PTHR48022:SF17">
    <property type="entry name" value="HEXOSE TRANSPORTER"/>
    <property type="match status" value="1"/>
</dbReference>
<dbReference type="InterPro" id="IPR050360">
    <property type="entry name" value="MFS_Sugar_Transporters"/>
</dbReference>
<organism evidence="6 7">
    <name type="scientific">Trametes pubescens</name>
    <name type="common">White-rot fungus</name>
    <dbReference type="NCBI Taxonomy" id="154538"/>
    <lineage>
        <taxon>Eukaryota</taxon>
        <taxon>Fungi</taxon>
        <taxon>Dikarya</taxon>
        <taxon>Basidiomycota</taxon>
        <taxon>Agaricomycotina</taxon>
        <taxon>Agaricomycetes</taxon>
        <taxon>Polyporales</taxon>
        <taxon>Polyporaceae</taxon>
        <taxon>Trametes</taxon>
    </lineage>
</organism>
<dbReference type="Pfam" id="PF00083">
    <property type="entry name" value="Sugar_tr"/>
    <property type="match status" value="1"/>
</dbReference>
<reference evidence="6 7" key="1">
    <citation type="submission" date="2016-10" db="EMBL/GenBank/DDBJ databases">
        <title>Genome sequence of the basidiomycete white-rot fungus Trametes pubescens.</title>
        <authorList>
            <person name="Makela M.R."/>
            <person name="Granchi Z."/>
            <person name="Peng M."/>
            <person name="De Vries R.P."/>
            <person name="Grigoriev I."/>
            <person name="Riley R."/>
            <person name="Hilden K."/>
        </authorList>
    </citation>
    <scope>NUCLEOTIDE SEQUENCE [LARGE SCALE GENOMIC DNA]</scope>
    <source>
        <strain evidence="6 7">FBCC735</strain>
    </source>
</reference>
<evidence type="ECO:0000313" key="7">
    <source>
        <dbReference type="Proteomes" id="UP000184267"/>
    </source>
</evidence>